<protein>
    <submittedName>
        <fullName evidence="1">Uncharacterized protein</fullName>
    </submittedName>
</protein>
<reference evidence="1 2" key="1">
    <citation type="journal article" date="2017" name="Genome Announc.">
        <title>Complete Genome Sequences of Two Acetylene-Fermenting Pelobacter acetylenicus Strains.</title>
        <authorList>
            <person name="Sutton J.M."/>
            <person name="Baesman S.M."/>
            <person name="Fierst J.L."/>
            <person name="Poret-Peterson A.T."/>
            <person name="Oremland R.S."/>
            <person name="Dunlap D.S."/>
            <person name="Akob D.M."/>
        </authorList>
    </citation>
    <scope>NUCLEOTIDE SEQUENCE [LARGE SCALE GENOMIC DNA]</scope>
    <source>
        <strain evidence="1 2">SFB93</strain>
    </source>
</reference>
<dbReference type="Proteomes" id="UP000182517">
    <property type="component" value="Chromosome"/>
</dbReference>
<dbReference type="KEGG" id="pef:A7E78_08785"/>
<dbReference type="EMBL" id="CP015519">
    <property type="protein sequence ID" value="APG27922.1"/>
    <property type="molecule type" value="Genomic_DNA"/>
</dbReference>
<evidence type="ECO:0000313" key="1">
    <source>
        <dbReference type="EMBL" id="APG27922.1"/>
    </source>
</evidence>
<sequence>MTPEELKEAVLALDNEARKAFLLDALPELAKDAMQDQMFLMQLFPIFVNLLKESGIELSQLLQMASMFAPAGGADQN</sequence>
<name>A0A1L3GPR9_9BACT</name>
<evidence type="ECO:0000313" key="2">
    <source>
        <dbReference type="Proteomes" id="UP000182517"/>
    </source>
</evidence>
<accession>A0A1L3GPR9</accession>
<organism evidence="1 2">
    <name type="scientific">Syntrophotalea acetylenivorans</name>
    <dbReference type="NCBI Taxonomy" id="1842532"/>
    <lineage>
        <taxon>Bacteria</taxon>
        <taxon>Pseudomonadati</taxon>
        <taxon>Thermodesulfobacteriota</taxon>
        <taxon>Desulfuromonadia</taxon>
        <taxon>Desulfuromonadales</taxon>
        <taxon>Syntrophotaleaceae</taxon>
        <taxon>Syntrophotalea</taxon>
    </lineage>
</organism>
<dbReference type="AlphaFoldDB" id="A0A1L3GPR9"/>
<gene>
    <name evidence="1" type="ORF">A7E78_08785</name>
</gene>
<dbReference type="STRING" id="1842532.A7E78_08785"/>
<proteinExistence type="predicted"/>
<dbReference type="RefSeq" id="WP_072283885.1">
    <property type="nucleotide sequence ID" value="NZ_CP015519.1"/>
</dbReference>
<dbReference type="OrthoDB" id="5402372at2"/>
<keyword evidence="2" id="KW-1185">Reference proteome</keyword>